<feature type="compositionally biased region" description="Polar residues" evidence="1">
    <location>
        <begin position="288"/>
        <end position="308"/>
    </location>
</feature>
<name>A0A0F7EFI8_BRELA</name>
<keyword evidence="2" id="KW-0812">Transmembrane</keyword>
<feature type="transmembrane region" description="Helical" evidence="2">
    <location>
        <begin position="107"/>
        <end position="130"/>
    </location>
</feature>
<feature type="compositionally biased region" description="Polar residues" evidence="1">
    <location>
        <begin position="177"/>
        <end position="190"/>
    </location>
</feature>
<feature type="region of interest" description="Disordered" evidence="1">
    <location>
        <begin position="140"/>
        <end position="328"/>
    </location>
</feature>
<evidence type="ECO:0000256" key="1">
    <source>
        <dbReference type="SAM" id="MobiDB-lite"/>
    </source>
</evidence>
<evidence type="ECO:0000256" key="2">
    <source>
        <dbReference type="SAM" id="Phobius"/>
    </source>
</evidence>
<evidence type="ECO:0000313" key="3">
    <source>
        <dbReference type="EMBL" id="AKF93504.1"/>
    </source>
</evidence>
<proteinExistence type="predicted"/>
<gene>
    <name evidence="3" type="ORF">EX87_07575</name>
</gene>
<protein>
    <submittedName>
        <fullName evidence="3">Uncharacterized protein</fullName>
    </submittedName>
</protein>
<accession>A0A0F7EFI8</accession>
<keyword evidence="2" id="KW-0472">Membrane</keyword>
<dbReference type="AlphaFoldDB" id="A0A0F7EFI8"/>
<dbReference type="RefSeq" id="WP_031412360.1">
    <property type="nucleotide sequence ID" value="NZ_CP011074.1"/>
</dbReference>
<feature type="compositionally biased region" description="Polar residues" evidence="1">
    <location>
        <begin position="253"/>
        <end position="263"/>
    </location>
</feature>
<organism evidence="3">
    <name type="scientific">Brevibacillus laterosporus</name>
    <name type="common">Bacillus laterosporus</name>
    <dbReference type="NCBI Taxonomy" id="1465"/>
    <lineage>
        <taxon>Bacteria</taxon>
        <taxon>Bacillati</taxon>
        <taxon>Bacillota</taxon>
        <taxon>Bacilli</taxon>
        <taxon>Bacillales</taxon>
        <taxon>Paenibacillaceae</taxon>
        <taxon>Brevibacillus</taxon>
    </lineage>
</organism>
<sequence>MNCQEFKAKWTNTVDDDIALSHLETCDECLAWLENEWSSREENLFLKEIPQPSIDLEDSIMNKIYAAPQHHGGSSQSEKTEPGIIPLAVADEIPESSKPSKAKRFRFFSYPVLGAASVLLVMGLVGVQALNGGFTGSVDNTGTEQLPSPQAAYAPMPEGSTSYMAKTPQIDAKQAPNEGQSSETTAQTSEPKAASQEKLQATPAPNMKKAEGTPERQDTKPARSDKDTAVAQAKKSQAPSADSTIAMLDNGKQPVQQAQNNKPASSSLLASRSLSPMQAASKEHAVTASGTTENKADQNPGSESTSSDQSEKLHDIAVAPSENQGGAASLNKSLTATETPSVDESEVESIGEVTSEMFTQETEKEKEKPQTFSSFTSLEKAKQASDMPLAGIVKADFKLASVAIHYESETSKHVSSQTAIYQHGDAQIKLEVLRNDTQKRTLSIPGTFAGSPQIFYVGTDKAIGVTFDSQEKNTMQHAVHLITTKSSQQLYVIATAKGMSLQDLMDTVKTMNWS</sequence>
<feature type="compositionally biased region" description="Low complexity" evidence="1">
    <location>
        <begin position="264"/>
        <end position="275"/>
    </location>
</feature>
<keyword evidence="2" id="KW-1133">Transmembrane helix</keyword>
<feature type="compositionally biased region" description="Polar residues" evidence="1">
    <location>
        <begin position="234"/>
        <end position="243"/>
    </location>
</feature>
<reference evidence="3" key="1">
    <citation type="submission" date="2015-03" db="EMBL/GenBank/DDBJ databases">
        <title>MIGS Cultured Bacterial/Archaeal sample from Brevibacillus laterosporus.</title>
        <authorList>
            <person name="Zeng D."/>
            <person name="Zhu L."/>
            <person name="Dong G."/>
            <person name="Ye W."/>
            <person name="Ren D."/>
            <person name="Wu L."/>
            <person name="Xu J."/>
            <person name="Li G."/>
            <person name="Guo L."/>
        </authorList>
    </citation>
    <scope>NUCLEOTIDE SEQUENCE</scope>
    <source>
        <strain evidence="3">B9</strain>
    </source>
</reference>
<dbReference type="EMBL" id="CP011074">
    <property type="protein sequence ID" value="AKF93504.1"/>
    <property type="molecule type" value="Genomic_DNA"/>
</dbReference>
<feature type="compositionally biased region" description="Basic and acidic residues" evidence="1">
    <location>
        <begin position="208"/>
        <end position="228"/>
    </location>
</feature>